<keyword evidence="3" id="KW-1185">Reference proteome</keyword>
<reference evidence="2 3" key="1">
    <citation type="journal article" date="2022" name="Nat. Plants">
        <title>Genomes of leafy and leafless Platanthera orchids illuminate the evolution of mycoheterotrophy.</title>
        <authorList>
            <person name="Li M.H."/>
            <person name="Liu K.W."/>
            <person name="Li Z."/>
            <person name="Lu H.C."/>
            <person name="Ye Q.L."/>
            <person name="Zhang D."/>
            <person name="Wang J.Y."/>
            <person name="Li Y.F."/>
            <person name="Zhong Z.M."/>
            <person name="Liu X."/>
            <person name="Yu X."/>
            <person name="Liu D.K."/>
            <person name="Tu X.D."/>
            <person name="Liu B."/>
            <person name="Hao Y."/>
            <person name="Liao X.Y."/>
            <person name="Jiang Y.T."/>
            <person name="Sun W.H."/>
            <person name="Chen J."/>
            <person name="Chen Y.Q."/>
            <person name="Ai Y."/>
            <person name="Zhai J.W."/>
            <person name="Wu S.S."/>
            <person name="Zhou Z."/>
            <person name="Hsiao Y.Y."/>
            <person name="Wu W.L."/>
            <person name="Chen Y.Y."/>
            <person name="Lin Y.F."/>
            <person name="Hsu J.L."/>
            <person name="Li C.Y."/>
            <person name="Wang Z.W."/>
            <person name="Zhao X."/>
            <person name="Zhong W.Y."/>
            <person name="Ma X.K."/>
            <person name="Ma L."/>
            <person name="Huang J."/>
            <person name="Chen G.Z."/>
            <person name="Huang M.Z."/>
            <person name="Huang L."/>
            <person name="Peng D.H."/>
            <person name="Luo Y.B."/>
            <person name="Zou S.Q."/>
            <person name="Chen S.P."/>
            <person name="Lan S."/>
            <person name="Tsai W.C."/>
            <person name="Van de Peer Y."/>
            <person name="Liu Z.J."/>
        </authorList>
    </citation>
    <scope>NUCLEOTIDE SEQUENCE [LARGE SCALE GENOMIC DNA]</scope>
    <source>
        <strain evidence="2">Lor287</strain>
    </source>
</reference>
<organism evidence="2 3">
    <name type="scientific">Platanthera zijinensis</name>
    <dbReference type="NCBI Taxonomy" id="2320716"/>
    <lineage>
        <taxon>Eukaryota</taxon>
        <taxon>Viridiplantae</taxon>
        <taxon>Streptophyta</taxon>
        <taxon>Embryophyta</taxon>
        <taxon>Tracheophyta</taxon>
        <taxon>Spermatophyta</taxon>
        <taxon>Magnoliopsida</taxon>
        <taxon>Liliopsida</taxon>
        <taxon>Asparagales</taxon>
        <taxon>Orchidaceae</taxon>
        <taxon>Orchidoideae</taxon>
        <taxon>Orchideae</taxon>
        <taxon>Orchidinae</taxon>
        <taxon>Platanthera</taxon>
    </lineage>
</organism>
<gene>
    <name evidence="2" type="ORF">KSP39_PZI004706</name>
</gene>
<feature type="region of interest" description="Disordered" evidence="1">
    <location>
        <begin position="28"/>
        <end position="52"/>
    </location>
</feature>
<protein>
    <submittedName>
        <fullName evidence="2">Uncharacterized protein</fullName>
    </submittedName>
</protein>
<evidence type="ECO:0000256" key="1">
    <source>
        <dbReference type="SAM" id="MobiDB-lite"/>
    </source>
</evidence>
<dbReference type="AlphaFoldDB" id="A0AAP0BWT2"/>
<dbReference type="Proteomes" id="UP001418222">
    <property type="component" value="Unassembled WGS sequence"/>
</dbReference>
<sequence length="145" mass="17029">MGCRTMEASLNEEGCCLKKVHQIHGGGRSDRVQHCQDREHAEHPQEGGQKLDGRRRKSLLQYLVHRKNYAERNHQMQNSINLLNGELISADRNEHLQQINCLEFLEIQICRNFINFYLRFIKTCSHHRTRRPALQAKMNLLITTL</sequence>
<comment type="caution">
    <text evidence="2">The sequence shown here is derived from an EMBL/GenBank/DDBJ whole genome shotgun (WGS) entry which is preliminary data.</text>
</comment>
<name>A0AAP0BWT2_9ASPA</name>
<dbReference type="EMBL" id="JBBWWQ010000003">
    <property type="protein sequence ID" value="KAK8951155.1"/>
    <property type="molecule type" value="Genomic_DNA"/>
</dbReference>
<proteinExistence type="predicted"/>
<evidence type="ECO:0000313" key="3">
    <source>
        <dbReference type="Proteomes" id="UP001418222"/>
    </source>
</evidence>
<evidence type="ECO:0000313" key="2">
    <source>
        <dbReference type="EMBL" id="KAK8951155.1"/>
    </source>
</evidence>
<accession>A0AAP0BWT2</accession>